<proteinExistence type="predicted"/>
<organism evidence="1 2">
    <name type="scientific">Denitrificimonas halotolerans</name>
    <dbReference type="NCBI Taxonomy" id="3098930"/>
    <lineage>
        <taxon>Bacteria</taxon>
        <taxon>Pseudomonadati</taxon>
        <taxon>Pseudomonadota</taxon>
        <taxon>Gammaproteobacteria</taxon>
        <taxon>Pseudomonadales</taxon>
        <taxon>Pseudomonadaceae</taxon>
        <taxon>Denitrificimonas</taxon>
    </lineage>
</organism>
<reference evidence="1 2" key="1">
    <citation type="submission" date="2023-12" db="EMBL/GenBank/DDBJ databases">
        <title>Denitrificimonas halotolerans sp. nov.,a novel species isolated from landfill leachate.</title>
        <authorList>
            <person name="Wang S."/>
        </authorList>
    </citation>
    <scope>NUCLEOTIDE SEQUENCE [LARGE SCALE GENOMIC DNA]</scope>
    <source>
        <strain evidence="1 2">JX-1</strain>
    </source>
</reference>
<accession>A0ABU5GNH9</accession>
<dbReference type="NCBIfam" id="NF040584">
    <property type="entry name" value="STY4534_fam"/>
    <property type="match status" value="1"/>
</dbReference>
<dbReference type="InterPro" id="IPR021960">
    <property type="entry name" value="DUF3577"/>
</dbReference>
<comment type="caution">
    <text evidence="1">The sequence shown here is derived from an EMBL/GenBank/DDBJ whole genome shotgun (WGS) entry which is preliminary data.</text>
</comment>
<evidence type="ECO:0000313" key="2">
    <source>
        <dbReference type="Proteomes" id="UP001294570"/>
    </source>
</evidence>
<dbReference type="RefSeq" id="WP_321552643.1">
    <property type="nucleotide sequence ID" value="NZ_JAXIVU010000002.1"/>
</dbReference>
<evidence type="ECO:0000313" key="1">
    <source>
        <dbReference type="EMBL" id="MDY7218553.1"/>
    </source>
</evidence>
<sequence>MSTNTQETKYFDLHTRGIGYLNRIREVTIRKGQPFMAVTVAALRGASDDVEYTYIDCVVRGSEAEKLIRRCQAANEAEKKIFVSFTIGDIYPETFMYQSGAKKGETGVSLKGRLLRLGFIKIDGETVYQAQADETETSSEAIEESVA</sequence>
<dbReference type="Proteomes" id="UP001294570">
    <property type="component" value="Unassembled WGS sequence"/>
</dbReference>
<dbReference type="Pfam" id="PF12101">
    <property type="entry name" value="DUF3577"/>
    <property type="match status" value="1"/>
</dbReference>
<keyword evidence="2" id="KW-1185">Reference proteome</keyword>
<dbReference type="EMBL" id="JAXIVU010000002">
    <property type="protein sequence ID" value="MDY7218553.1"/>
    <property type="molecule type" value="Genomic_DNA"/>
</dbReference>
<name>A0ABU5GNH9_9GAMM</name>
<protein>
    <submittedName>
        <fullName evidence="1">STY4534 family ICE replication protein</fullName>
    </submittedName>
</protein>
<gene>
    <name evidence="1" type="ORF">TOI97_03015</name>
</gene>